<evidence type="ECO:0000313" key="3">
    <source>
        <dbReference type="Proteomes" id="UP001612741"/>
    </source>
</evidence>
<dbReference type="EMBL" id="JBITGY010000001">
    <property type="protein sequence ID" value="MFI6495936.1"/>
    <property type="molecule type" value="Genomic_DNA"/>
</dbReference>
<dbReference type="RefSeq" id="WP_397077745.1">
    <property type="nucleotide sequence ID" value="NZ_JBITGY010000001.1"/>
</dbReference>
<evidence type="ECO:0000313" key="2">
    <source>
        <dbReference type="EMBL" id="MFI6495936.1"/>
    </source>
</evidence>
<gene>
    <name evidence="2" type="ORF">ACIBG2_01040</name>
</gene>
<reference evidence="2 3" key="1">
    <citation type="submission" date="2024-10" db="EMBL/GenBank/DDBJ databases">
        <title>The Natural Products Discovery Center: Release of the First 8490 Sequenced Strains for Exploring Actinobacteria Biosynthetic Diversity.</title>
        <authorList>
            <person name="Kalkreuter E."/>
            <person name="Kautsar S.A."/>
            <person name="Yang D."/>
            <person name="Bader C.D."/>
            <person name="Teijaro C.N."/>
            <person name="Fluegel L."/>
            <person name="Davis C.M."/>
            <person name="Simpson J.R."/>
            <person name="Lauterbach L."/>
            <person name="Steele A.D."/>
            <person name="Gui C."/>
            <person name="Meng S."/>
            <person name="Li G."/>
            <person name="Viehrig K."/>
            <person name="Ye F."/>
            <person name="Su P."/>
            <person name="Kiefer A.F."/>
            <person name="Nichols A."/>
            <person name="Cepeda A.J."/>
            <person name="Yan W."/>
            <person name="Fan B."/>
            <person name="Jiang Y."/>
            <person name="Adhikari A."/>
            <person name="Zheng C.-J."/>
            <person name="Schuster L."/>
            <person name="Cowan T.M."/>
            <person name="Smanski M.J."/>
            <person name="Chevrette M.G."/>
            <person name="De Carvalho L.P.S."/>
            <person name="Shen B."/>
        </authorList>
    </citation>
    <scope>NUCLEOTIDE SEQUENCE [LARGE SCALE GENOMIC DNA]</scope>
    <source>
        <strain evidence="2 3">NPDC050545</strain>
    </source>
</reference>
<accession>A0ABW7YJ73</accession>
<proteinExistence type="predicted"/>
<name>A0ABW7YJ73_9ACTN</name>
<feature type="region of interest" description="Disordered" evidence="1">
    <location>
        <begin position="1"/>
        <end position="39"/>
    </location>
</feature>
<evidence type="ECO:0000256" key="1">
    <source>
        <dbReference type="SAM" id="MobiDB-lite"/>
    </source>
</evidence>
<protein>
    <submittedName>
        <fullName evidence="2">Uncharacterized protein</fullName>
    </submittedName>
</protein>
<feature type="compositionally biased region" description="Polar residues" evidence="1">
    <location>
        <begin position="21"/>
        <end position="31"/>
    </location>
</feature>
<keyword evidence="3" id="KW-1185">Reference proteome</keyword>
<sequence length="108" mass="12135">MNTKKASLAQEKRAAMLHGGSVNSGSGNQPWRKNDVRTPDTSWELKTTTKKQYTLKSSELIQAEKYALLDGREMRFGVEMEGRNWVVLSEEDYLVLTEKARDGSEAPG</sequence>
<organism evidence="2 3">
    <name type="scientific">Nonomuraea typhae</name>
    <dbReference type="NCBI Taxonomy" id="2603600"/>
    <lineage>
        <taxon>Bacteria</taxon>
        <taxon>Bacillati</taxon>
        <taxon>Actinomycetota</taxon>
        <taxon>Actinomycetes</taxon>
        <taxon>Streptosporangiales</taxon>
        <taxon>Streptosporangiaceae</taxon>
        <taxon>Nonomuraea</taxon>
    </lineage>
</organism>
<dbReference type="Proteomes" id="UP001612741">
    <property type="component" value="Unassembled WGS sequence"/>
</dbReference>
<comment type="caution">
    <text evidence="2">The sequence shown here is derived from an EMBL/GenBank/DDBJ whole genome shotgun (WGS) entry which is preliminary data.</text>
</comment>